<feature type="region of interest" description="Disordered" evidence="1">
    <location>
        <begin position="1"/>
        <end position="33"/>
    </location>
</feature>
<feature type="non-terminal residue" evidence="2">
    <location>
        <position position="33"/>
    </location>
</feature>
<accession>A0A135S3V5</accession>
<proteinExistence type="predicted"/>
<organism evidence="2 3">
    <name type="scientific">Colletotrichum salicis</name>
    <dbReference type="NCBI Taxonomy" id="1209931"/>
    <lineage>
        <taxon>Eukaryota</taxon>
        <taxon>Fungi</taxon>
        <taxon>Dikarya</taxon>
        <taxon>Ascomycota</taxon>
        <taxon>Pezizomycotina</taxon>
        <taxon>Sordariomycetes</taxon>
        <taxon>Hypocreomycetidae</taxon>
        <taxon>Glomerellales</taxon>
        <taxon>Glomerellaceae</taxon>
        <taxon>Colletotrichum</taxon>
        <taxon>Colletotrichum acutatum species complex</taxon>
    </lineage>
</organism>
<comment type="caution">
    <text evidence="2">The sequence shown here is derived from an EMBL/GenBank/DDBJ whole genome shotgun (WGS) entry which is preliminary data.</text>
</comment>
<reference evidence="2 3" key="1">
    <citation type="submission" date="2014-02" db="EMBL/GenBank/DDBJ databases">
        <title>The genome sequence of Colletotrichum salicis CBS 607.94.</title>
        <authorList>
            <person name="Baroncelli R."/>
            <person name="Thon M.R."/>
        </authorList>
    </citation>
    <scope>NUCLEOTIDE SEQUENCE [LARGE SCALE GENOMIC DNA]</scope>
    <source>
        <strain evidence="2 3">CBS 607.94</strain>
    </source>
</reference>
<dbReference type="AlphaFoldDB" id="A0A135S3V5"/>
<evidence type="ECO:0000313" key="3">
    <source>
        <dbReference type="Proteomes" id="UP000070121"/>
    </source>
</evidence>
<name>A0A135S3V5_9PEZI</name>
<evidence type="ECO:0000313" key="2">
    <source>
        <dbReference type="EMBL" id="KXH30447.1"/>
    </source>
</evidence>
<gene>
    <name evidence="2" type="ORF">CSAL01_13143</name>
</gene>
<feature type="compositionally biased region" description="Polar residues" evidence="1">
    <location>
        <begin position="21"/>
        <end position="33"/>
    </location>
</feature>
<dbReference type="EMBL" id="JFFI01002556">
    <property type="protein sequence ID" value="KXH30447.1"/>
    <property type="molecule type" value="Genomic_DNA"/>
</dbReference>
<protein>
    <submittedName>
        <fullName evidence="2">Uncharacterized protein</fullName>
    </submittedName>
</protein>
<evidence type="ECO:0000256" key="1">
    <source>
        <dbReference type="SAM" id="MobiDB-lite"/>
    </source>
</evidence>
<dbReference type="Proteomes" id="UP000070121">
    <property type="component" value="Unassembled WGS sequence"/>
</dbReference>
<sequence>MRLPLRSATSTPLTRTRLRSVMSTLSTSMRPLP</sequence>
<feature type="compositionally biased region" description="Low complexity" evidence="1">
    <location>
        <begin position="1"/>
        <end position="15"/>
    </location>
</feature>
<keyword evidence="3" id="KW-1185">Reference proteome</keyword>